<keyword evidence="3 5" id="KW-1133">Transmembrane helix</keyword>
<keyword evidence="4 5" id="KW-0472">Membrane</keyword>
<evidence type="ECO:0000256" key="5">
    <source>
        <dbReference type="SAM" id="Phobius"/>
    </source>
</evidence>
<dbReference type="EMBL" id="CP029543">
    <property type="protein sequence ID" value="AWV47225.1"/>
    <property type="molecule type" value="Genomic_DNA"/>
</dbReference>
<reference evidence="7 8" key="1">
    <citation type="submission" date="2018-05" db="EMBL/GenBank/DDBJ databases">
        <title>Evolution of small genomes with special reference to Mycobacterium leprae.</title>
        <authorList>
            <person name="Mohanty P.S."/>
            <person name="Bansal A.K."/>
            <person name="Gupta U.D."/>
            <person name="Naaz F."/>
            <person name="Dwivedi V.D."/>
            <person name="Singh H."/>
            <person name="Gupta G."/>
            <person name="Sharma S."/>
            <person name="Arora M."/>
        </authorList>
    </citation>
    <scope>NUCLEOTIDE SEQUENCE [LARGE SCALE GENOMIC DNA]</scope>
    <source>
        <strain evidence="7 8">MRHRU-235-G</strain>
    </source>
</reference>
<gene>
    <name evidence="7" type="ORF">DIJ64_01375</name>
</gene>
<feature type="domain" description="Membrane transport protein MMPL" evidence="6">
    <location>
        <begin position="2"/>
        <end position="64"/>
    </location>
</feature>
<evidence type="ECO:0000256" key="1">
    <source>
        <dbReference type="ARBA" id="ARBA00004141"/>
    </source>
</evidence>
<evidence type="ECO:0000256" key="3">
    <source>
        <dbReference type="ARBA" id="ARBA00022989"/>
    </source>
</evidence>
<name>A0AAD0P4E2_MYCLR</name>
<sequence>MNPVNAVRKIVAYIPALPGIQTYVTGASPLIVDMRRSGETLVFEIAVASVVVILLCCYFSIVRSLASLLCRSWSQFN</sequence>
<dbReference type="Proteomes" id="UP000249682">
    <property type="component" value="Chromosome"/>
</dbReference>
<dbReference type="InterPro" id="IPR004869">
    <property type="entry name" value="MMPL_dom"/>
</dbReference>
<accession>A0AAD0P4E2</accession>
<evidence type="ECO:0000313" key="8">
    <source>
        <dbReference type="Proteomes" id="UP000249682"/>
    </source>
</evidence>
<evidence type="ECO:0000256" key="4">
    <source>
        <dbReference type="ARBA" id="ARBA00023136"/>
    </source>
</evidence>
<dbReference type="Pfam" id="PF03176">
    <property type="entry name" value="MMPL"/>
    <property type="match status" value="1"/>
</dbReference>
<proteinExistence type="predicted"/>
<evidence type="ECO:0000313" key="7">
    <source>
        <dbReference type="EMBL" id="AWV47225.1"/>
    </source>
</evidence>
<dbReference type="RefSeq" id="WP_111480951.1">
    <property type="nucleotide sequence ID" value="NZ_CP029543.1"/>
</dbReference>
<keyword evidence="2 5" id="KW-0812">Transmembrane</keyword>
<comment type="subcellular location">
    <subcellularLocation>
        <location evidence="1">Membrane</location>
        <topology evidence="1">Multi-pass membrane protein</topology>
    </subcellularLocation>
</comment>
<evidence type="ECO:0000259" key="6">
    <source>
        <dbReference type="Pfam" id="PF03176"/>
    </source>
</evidence>
<feature type="transmembrane region" description="Helical" evidence="5">
    <location>
        <begin position="41"/>
        <end position="61"/>
    </location>
</feature>
<protein>
    <recommendedName>
        <fullName evidence="6">Membrane transport protein MMPL domain-containing protein</fullName>
    </recommendedName>
</protein>
<evidence type="ECO:0000256" key="2">
    <source>
        <dbReference type="ARBA" id="ARBA00022692"/>
    </source>
</evidence>
<dbReference type="AlphaFoldDB" id="A0AAD0P4E2"/>
<dbReference type="GO" id="GO:0016020">
    <property type="term" value="C:membrane"/>
    <property type="evidence" value="ECO:0007669"/>
    <property type="project" value="UniProtKB-SubCell"/>
</dbReference>
<organism evidence="7 8">
    <name type="scientific">Mycobacterium leprae</name>
    <dbReference type="NCBI Taxonomy" id="1769"/>
    <lineage>
        <taxon>Bacteria</taxon>
        <taxon>Bacillati</taxon>
        <taxon>Actinomycetota</taxon>
        <taxon>Actinomycetes</taxon>
        <taxon>Mycobacteriales</taxon>
        <taxon>Mycobacteriaceae</taxon>
        <taxon>Mycobacterium</taxon>
    </lineage>
</organism>